<sequence>MTLWQVAATLQEPSLRSVALVDTDATIKRLAEIDARAVGAARVKHHRYLLSDPATTAVLLYAGNECVGYSYVSASGHVGPLAATRADVLGDAFAAALKIAADGSSEKVSAFLPGTCEGALSLAIDVGMRITFPMLLMATPGFGDWVKYLPRNPGFM</sequence>
<gene>
    <name evidence="1" type="ORF">GR204_29885</name>
</gene>
<dbReference type="Proteomes" id="UP000471560">
    <property type="component" value="Unassembled WGS sequence"/>
</dbReference>
<comment type="caution">
    <text evidence="1">The sequence shown here is derived from an EMBL/GenBank/DDBJ whole genome shotgun (WGS) entry which is preliminary data.</text>
</comment>
<evidence type="ECO:0000313" key="2">
    <source>
        <dbReference type="Proteomes" id="UP000471560"/>
    </source>
</evidence>
<dbReference type="RefSeq" id="WP_164578804.1">
    <property type="nucleotide sequence ID" value="NZ_CAXURF020000001.1"/>
</dbReference>
<protein>
    <recommendedName>
        <fullName evidence="3">GNAT family N-acetyltransferase</fullName>
    </recommendedName>
</protein>
<reference evidence="1 2" key="1">
    <citation type="submission" date="2019-12" db="EMBL/GenBank/DDBJ databases">
        <title>Rhizobium genotypes associated with high levels of biological nitrogen fixation by grain legumes in a temperate-maritime cropping system.</title>
        <authorList>
            <person name="Maluk M."/>
            <person name="Francesc Ferrando Molina F."/>
            <person name="Lopez Del Egido L."/>
            <person name="Lafos M."/>
            <person name="Langarica-Fuentes A."/>
            <person name="Gebre Yohannes G."/>
            <person name="Young M.W."/>
            <person name="Martin P."/>
            <person name="Gantlett R."/>
            <person name="Kenicer G."/>
            <person name="Hawes C."/>
            <person name="Begg G.S."/>
            <person name="Quilliam R.S."/>
            <person name="Squire G.R."/>
            <person name="Poole P.S."/>
            <person name="Young P.W."/>
            <person name="Iannetta P.M."/>
            <person name="James E.K."/>
        </authorList>
    </citation>
    <scope>NUCLEOTIDE SEQUENCE [LARGE SCALE GENOMIC DNA]</scope>
    <source>
        <strain evidence="1 2">JHI1096</strain>
    </source>
</reference>
<name>A0A6P0BE83_RHILE</name>
<evidence type="ECO:0000313" key="1">
    <source>
        <dbReference type="EMBL" id="NEI38115.1"/>
    </source>
</evidence>
<accession>A0A6P0BE83</accession>
<dbReference type="AlphaFoldDB" id="A0A6P0BE83"/>
<dbReference type="Gene3D" id="3.40.630.90">
    <property type="match status" value="1"/>
</dbReference>
<proteinExistence type="predicted"/>
<dbReference type="EMBL" id="WUEZ01000047">
    <property type="protein sequence ID" value="NEI38115.1"/>
    <property type="molecule type" value="Genomic_DNA"/>
</dbReference>
<evidence type="ECO:0008006" key="3">
    <source>
        <dbReference type="Google" id="ProtNLM"/>
    </source>
</evidence>
<organism evidence="1 2">
    <name type="scientific">Rhizobium leguminosarum</name>
    <dbReference type="NCBI Taxonomy" id="384"/>
    <lineage>
        <taxon>Bacteria</taxon>
        <taxon>Pseudomonadati</taxon>
        <taxon>Pseudomonadota</taxon>
        <taxon>Alphaproteobacteria</taxon>
        <taxon>Hyphomicrobiales</taxon>
        <taxon>Rhizobiaceae</taxon>
        <taxon>Rhizobium/Agrobacterium group</taxon>
        <taxon>Rhizobium</taxon>
    </lineage>
</organism>